<evidence type="ECO:0000259" key="7">
    <source>
        <dbReference type="Pfam" id="PF08546"/>
    </source>
</evidence>
<keyword evidence="3 4" id="KW-0560">Oxidoreductase</keyword>
<proteinExistence type="inferred from homology"/>
<dbReference type="Pfam" id="PF02558">
    <property type="entry name" value="ApbA"/>
    <property type="match status" value="1"/>
</dbReference>
<dbReference type="Pfam" id="PF08546">
    <property type="entry name" value="ApbA_C"/>
    <property type="match status" value="1"/>
</dbReference>
<evidence type="ECO:0000256" key="4">
    <source>
        <dbReference type="RuleBase" id="RU362068"/>
    </source>
</evidence>
<dbReference type="InterPro" id="IPR008927">
    <property type="entry name" value="6-PGluconate_DH-like_C_sf"/>
</dbReference>
<reference evidence="9" key="1">
    <citation type="submission" date="2016-10" db="EMBL/GenBank/DDBJ databases">
        <authorList>
            <person name="Varghese N."/>
            <person name="Submissions S."/>
        </authorList>
    </citation>
    <scope>NUCLEOTIDE SEQUENCE [LARGE SCALE GENOMIC DNA]</scope>
    <source>
        <strain evidence="9">DSM 44268</strain>
    </source>
</reference>
<protein>
    <recommendedName>
        <fullName evidence="4">2-dehydropantoate 2-reductase</fullName>
        <ecNumber evidence="4">1.1.1.169</ecNumber>
    </recommendedName>
    <alternativeName>
        <fullName evidence="4">Ketopantoate reductase</fullName>
    </alternativeName>
</protein>
<dbReference type="SUPFAM" id="SSF48179">
    <property type="entry name" value="6-phosphogluconate dehydrogenase C-terminal domain-like"/>
    <property type="match status" value="1"/>
</dbReference>
<dbReference type="SUPFAM" id="SSF51735">
    <property type="entry name" value="NAD(P)-binding Rossmann-fold domains"/>
    <property type="match status" value="1"/>
</dbReference>
<keyword evidence="5" id="KW-0812">Transmembrane</keyword>
<comment type="catalytic activity">
    <reaction evidence="4">
        <text>(R)-pantoate + NADP(+) = 2-dehydropantoate + NADPH + H(+)</text>
        <dbReference type="Rhea" id="RHEA:16233"/>
        <dbReference type="ChEBI" id="CHEBI:11561"/>
        <dbReference type="ChEBI" id="CHEBI:15378"/>
        <dbReference type="ChEBI" id="CHEBI:15980"/>
        <dbReference type="ChEBI" id="CHEBI:57783"/>
        <dbReference type="ChEBI" id="CHEBI:58349"/>
        <dbReference type="EC" id="1.1.1.169"/>
    </reaction>
</comment>
<dbReference type="PANTHER" id="PTHR21708:SF26">
    <property type="entry name" value="2-DEHYDROPANTOATE 2-REDUCTASE"/>
    <property type="match status" value="1"/>
</dbReference>
<feature type="transmembrane region" description="Helical" evidence="5">
    <location>
        <begin position="20"/>
        <end position="48"/>
    </location>
</feature>
<keyword evidence="5" id="KW-0472">Membrane</keyword>
<comment type="pathway">
    <text evidence="4">Cofactor biosynthesis; (R)-pantothenate biosynthesis; (R)-pantoate from 3-methyl-2-oxobutanoate: step 2/2.</text>
</comment>
<evidence type="ECO:0000256" key="3">
    <source>
        <dbReference type="ARBA" id="ARBA00023002"/>
    </source>
</evidence>
<dbReference type="InterPro" id="IPR013332">
    <property type="entry name" value="KPR_N"/>
</dbReference>
<evidence type="ECO:0000256" key="5">
    <source>
        <dbReference type="SAM" id="Phobius"/>
    </source>
</evidence>
<dbReference type="EMBL" id="FNBT01000001">
    <property type="protein sequence ID" value="SDE98045.1"/>
    <property type="molecule type" value="Genomic_DNA"/>
</dbReference>
<dbReference type="InterPro" id="IPR003710">
    <property type="entry name" value="ApbA"/>
</dbReference>
<dbReference type="GO" id="GO:0008677">
    <property type="term" value="F:2-dehydropantoate 2-reductase activity"/>
    <property type="evidence" value="ECO:0007669"/>
    <property type="project" value="UniProtKB-EC"/>
</dbReference>
<dbReference type="UniPathway" id="UPA00028">
    <property type="reaction ID" value="UER00004"/>
</dbReference>
<evidence type="ECO:0000313" key="8">
    <source>
        <dbReference type="EMBL" id="SDE98045.1"/>
    </source>
</evidence>
<dbReference type="Proteomes" id="UP000199406">
    <property type="component" value="Unassembled WGS sequence"/>
</dbReference>
<accession>A0A1G7HCB1</accession>
<dbReference type="Gene3D" id="3.40.50.720">
    <property type="entry name" value="NAD(P)-binding Rossmann-like Domain"/>
    <property type="match status" value="1"/>
</dbReference>
<dbReference type="PANTHER" id="PTHR21708">
    <property type="entry name" value="PROBABLE 2-DEHYDROPANTOATE 2-REDUCTASE"/>
    <property type="match status" value="1"/>
</dbReference>
<dbReference type="InterPro" id="IPR013752">
    <property type="entry name" value="KPA_reductase"/>
</dbReference>
<dbReference type="InterPro" id="IPR013328">
    <property type="entry name" value="6PGD_dom2"/>
</dbReference>
<dbReference type="NCBIfam" id="TIGR00745">
    <property type="entry name" value="apbA_panE"/>
    <property type="match status" value="1"/>
</dbReference>
<keyword evidence="2 4" id="KW-0521">NADP</keyword>
<dbReference type="GO" id="GO:0015940">
    <property type="term" value="P:pantothenate biosynthetic process"/>
    <property type="evidence" value="ECO:0007669"/>
    <property type="project" value="UniProtKB-UniPathway"/>
</dbReference>
<evidence type="ECO:0000259" key="6">
    <source>
        <dbReference type="Pfam" id="PF02558"/>
    </source>
</evidence>
<evidence type="ECO:0000313" key="9">
    <source>
        <dbReference type="Proteomes" id="UP000199406"/>
    </source>
</evidence>
<comment type="similarity">
    <text evidence="1 4">Belongs to the ketopantoate reductase family.</text>
</comment>
<dbReference type="AlphaFoldDB" id="A0A1G7HCB1"/>
<dbReference type="Gene3D" id="1.10.1040.10">
    <property type="entry name" value="N-(1-d-carboxylethyl)-l-norvaline Dehydrogenase, domain 2"/>
    <property type="match status" value="1"/>
</dbReference>
<name>A0A1G7HCB1_9ACTN</name>
<keyword evidence="9" id="KW-1185">Reference proteome</keyword>
<dbReference type="InterPro" id="IPR051402">
    <property type="entry name" value="KPR-Related"/>
</dbReference>
<feature type="domain" description="Ketopantoate reductase N-terminal" evidence="6">
    <location>
        <begin position="20"/>
        <end position="160"/>
    </location>
</feature>
<organism evidence="8 9">
    <name type="scientific">Blastococcus aurantiacus</name>
    <dbReference type="NCBI Taxonomy" id="1550231"/>
    <lineage>
        <taxon>Bacteria</taxon>
        <taxon>Bacillati</taxon>
        <taxon>Actinomycetota</taxon>
        <taxon>Actinomycetes</taxon>
        <taxon>Geodermatophilales</taxon>
        <taxon>Geodermatophilaceae</taxon>
        <taxon>Blastococcus</taxon>
    </lineage>
</organism>
<sequence>MTDPDERGRDLPGGAGPMRVAVLGPGAVGGLLGALLAAAGHTVICLAAERTARHVSRHGLRVGSDRFGELAVHVGGAVVLDEPVDACLVTVKAVHLGAALDRLAPERLGGAVLVPLLNGVEHVRLLRDRFPATPTVAASVRVSAARTAPGVVHHRGHLATVDLAAEPRADGVAAALAGAGLDVRRRPEAELLWDKLCFLAPLALLTTSEDAPLGRVRQRRAADLRSVVEEVAAVARAEGVSSDGSAVLDFLGQLPEDFRSSMQLDAAAGVATELDAIGGAVLRAAGRHGVDVPVTAGLVAELGGRPV</sequence>
<dbReference type="InterPro" id="IPR036291">
    <property type="entry name" value="NAD(P)-bd_dom_sf"/>
</dbReference>
<evidence type="ECO:0000256" key="1">
    <source>
        <dbReference type="ARBA" id="ARBA00007870"/>
    </source>
</evidence>
<keyword evidence="5" id="KW-1133">Transmembrane helix</keyword>
<comment type="function">
    <text evidence="4">Catalyzes the NADPH-dependent reduction of ketopantoate into pantoic acid.</text>
</comment>
<dbReference type="RefSeq" id="WP_091763552.1">
    <property type="nucleotide sequence ID" value="NZ_FNBT01000001.1"/>
</dbReference>
<evidence type="ECO:0000256" key="2">
    <source>
        <dbReference type="ARBA" id="ARBA00022857"/>
    </source>
</evidence>
<dbReference type="OrthoDB" id="4186253at2"/>
<gene>
    <name evidence="8" type="ORF">SAMN05660662_0514</name>
</gene>
<dbReference type="GO" id="GO:0005737">
    <property type="term" value="C:cytoplasm"/>
    <property type="evidence" value="ECO:0007669"/>
    <property type="project" value="TreeGrafter"/>
</dbReference>
<dbReference type="STRING" id="1550231.SAMN05660662_0514"/>
<dbReference type="EC" id="1.1.1.169" evidence="4"/>
<feature type="domain" description="Ketopantoate reductase C-terminal" evidence="7">
    <location>
        <begin position="192"/>
        <end position="302"/>
    </location>
</feature>
<keyword evidence="4" id="KW-0566">Pantothenate biosynthesis</keyword>